<reference evidence="2" key="1">
    <citation type="submission" date="2016-03" db="EMBL/GenBank/DDBJ databases">
        <title>Draft genome sequence of Rosellinia necatrix.</title>
        <authorList>
            <person name="Kanematsu S."/>
        </authorList>
    </citation>
    <scope>NUCLEOTIDE SEQUENCE [LARGE SCALE GENOMIC DNA]</scope>
    <source>
        <strain evidence="2">W97</strain>
    </source>
</reference>
<evidence type="ECO:0000259" key="1">
    <source>
        <dbReference type="Pfam" id="PF06985"/>
    </source>
</evidence>
<evidence type="ECO:0000313" key="2">
    <source>
        <dbReference type="EMBL" id="GAP86975.1"/>
    </source>
</evidence>
<dbReference type="AlphaFoldDB" id="A0A1W2TFX4"/>
<protein>
    <submittedName>
        <fullName evidence="2">Putative heterokaryon incompatibility protein</fullName>
    </submittedName>
</protein>
<proteinExistence type="predicted"/>
<feature type="domain" description="Heterokaryon incompatibility" evidence="1">
    <location>
        <begin position="42"/>
        <end position="168"/>
    </location>
</feature>
<sequence>MYTYRPLQEQKEFRLLKLLPGGPDEAIQCALSHESLEQPPPYYAVSYTWGSPDVAGEVTLDGCAVPVRENLHQFLRHVRDPGASLALWVDALCIDQGSIPERNRQVPLMGEIYARARTVLVWLGAHADGSERFFDAVAARDPARVDARDAADRLYARPYWARAWIVQEVVLAADLRMLCGDRACDWADLHLWGGRLRTPNDPAAADHAFVNVVALRQAGTITKLRRLLFRFHETRCADPRDRVYSLLGFAEDTRGGDGGDAAHGIVVDYACPIEALFVQTLAFCSGLSCRSLLSNQSAVECLRFCDTLATRLGAELEPSLRYAADALRTRSIPVLVARLTQKAYFANLKRLARLVPEPACDDPPPPTTTQHLDNSRRALARYSIRSVLAKGPLSLWSFDRFTEPSHVVFAVDLDSPNEPRYQLCCICKPNHHDTDADGVKYYRYHIAGLGIVPDQGGAAEAGAEHDDIYEKCAFVDGHLRSLDGLEVAESLAGFMLELTLQELVGICQFARITGVYLPWALSEASPVDHWQEPRDIFSIWK</sequence>
<evidence type="ECO:0000313" key="3">
    <source>
        <dbReference type="Proteomes" id="UP000054516"/>
    </source>
</evidence>
<organism evidence="2">
    <name type="scientific">Rosellinia necatrix</name>
    <name type="common">White root-rot fungus</name>
    <dbReference type="NCBI Taxonomy" id="77044"/>
    <lineage>
        <taxon>Eukaryota</taxon>
        <taxon>Fungi</taxon>
        <taxon>Dikarya</taxon>
        <taxon>Ascomycota</taxon>
        <taxon>Pezizomycotina</taxon>
        <taxon>Sordariomycetes</taxon>
        <taxon>Xylariomycetidae</taxon>
        <taxon>Xylariales</taxon>
        <taxon>Xylariaceae</taxon>
        <taxon>Rosellinia</taxon>
    </lineage>
</organism>
<dbReference type="PANTHER" id="PTHR24148:SF73">
    <property type="entry name" value="HET DOMAIN PROTEIN (AFU_ORTHOLOGUE AFUA_8G01020)"/>
    <property type="match status" value="1"/>
</dbReference>
<keyword evidence="3" id="KW-1185">Reference proteome</keyword>
<name>A0A1W2TFX4_ROSNE</name>
<dbReference type="EMBL" id="DF977469">
    <property type="protein sequence ID" value="GAP86975.1"/>
    <property type="molecule type" value="Genomic_DNA"/>
</dbReference>
<dbReference type="OrthoDB" id="2157530at2759"/>
<gene>
    <name evidence="2" type="ORF">SAMD00023353_2401320</name>
</gene>
<dbReference type="Pfam" id="PF06985">
    <property type="entry name" value="HET"/>
    <property type="match status" value="1"/>
</dbReference>
<dbReference type="Proteomes" id="UP000054516">
    <property type="component" value="Unassembled WGS sequence"/>
</dbReference>
<dbReference type="InterPro" id="IPR010730">
    <property type="entry name" value="HET"/>
</dbReference>
<accession>A0A1W2TFX4</accession>
<dbReference type="InterPro" id="IPR052895">
    <property type="entry name" value="HetReg/Transcr_Mod"/>
</dbReference>
<dbReference type="STRING" id="77044.A0A1W2TFX4"/>
<dbReference type="PANTHER" id="PTHR24148">
    <property type="entry name" value="ANKYRIN REPEAT DOMAIN-CONTAINING PROTEIN 39 HOMOLOG-RELATED"/>
    <property type="match status" value="1"/>
</dbReference>